<accession>A0A1E7F5J8</accession>
<organism evidence="1 2">
    <name type="scientific">Fragilariopsis cylindrus CCMP1102</name>
    <dbReference type="NCBI Taxonomy" id="635003"/>
    <lineage>
        <taxon>Eukaryota</taxon>
        <taxon>Sar</taxon>
        <taxon>Stramenopiles</taxon>
        <taxon>Ochrophyta</taxon>
        <taxon>Bacillariophyta</taxon>
        <taxon>Bacillariophyceae</taxon>
        <taxon>Bacillariophycidae</taxon>
        <taxon>Bacillariales</taxon>
        <taxon>Bacillariaceae</taxon>
        <taxon>Fragilariopsis</taxon>
    </lineage>
</organism>
<dbReference type="Proteomes" id="UP000095751">
    <property type="component" value="Unassembled WGS sequence"/>
</dbReference>
<protein>
    <submittedName>
        <fullName evidence="1">Uncharacterized protein</fullName>
    </submittedName>
</protein>
<proteinExistence type="predicted"/>
<dbReference type="EMBL" id="KV784361">
    <property type="protein sequence ID" value="OEU13275.1"/>
    <property type="molecule type" value="Genomic_DNA"/>
</dbReference>
<dbReference type="OrthoDB" id="45432at2759"/>
<evidence type="ECO:0000313" key="2">
    <source>
        <dbReference type="Proteomes" id="UP000095751"/>
    </source>
</evidence>
<dbReference type="KEGG" id="fcy:FRACYDRAFT_262179"/>
<keyword evidence="2" id="KW-1185">Reference proteome</keyword>
<dbReference type="InParanoid" id="A0A1E7F5J8"/>
<gene>
    <name evidence="1" type="ORF">FRACYDRAFT_262179</name>
</gene>
<evidence type="ECO:0000313" key="1">
    <source>
        <dbReference type="EMBL" id="OEU13275.1"/>
    </source>
</evidence>
<sequence>MAQMNDPSTNFLPLPSPIQRIIIIHLNLHELCVNDGTSLGENASIEERNEQILYYHRDSPLGTTVAGEDEEDWSLTQTPGSTTLTEEAVNFAGLCTALYSLPTSLYINDDNNDNDDEFIPENDDNDRTKSIYFGNSLLVFVPLESTLDIVAVVQVSRLYQDGIKSETGSASPLAIKASIERSHRLFCMLRGGGIIRRLKKQTSLDRIDDTKNNDFNAKEKQEEKQYPHSSMKRLFDLMKNIRKSKDQLSKIVASSSDQNFEEISQHINDLEKEVKSFKESLPIQSIRRDLDAHYNEYLSTYNEVCIRNGGAGRALVEMMPIPIAQDSGKHTFQLSPTPVQPQCLESLRLCMRQILHNHSCNSLNESDSDLLLGITIFHGGFHILDSNFGKIEISNDCASLLMAYMASYRTKMNHAAMSAPNNKPSTSSQRQTGMLKRLALSLGPMVDEPLNRAAILGEWEDTDILSIHDMQQRGRFIPSPPTFMLGASDQICSLFYGDKQTKNIWAPRVTLPLYLENSSNRDERDTSIDNFLDTNMVVFEFRQFSFLIFTNLSSTTTSPSSPESVSTITLLMMKLEEELSEAVIHAFHDEAPTAKYTKSECMSPKWSVEPGQDIIYFERSKQKMILLLDPKHPSSRRDAKKRSLASSKDKGRARRFMGLVPKTKVKTLSQSHSLYHGSTTLEWSAWGLDVRHLLASRLPLDVCLAFDDMIHEVTTRKDAQGAVSLSIISDVGFKNENDDSSVSVVELCTCMPYGWIYAFATREKDLYVFFDNTIYVTFADVQSAALRIQERFAVTR</sequence>
<reference evidence="1 2" key="1">
    <citation type="submission" date="2016-09" db="EMBL/GenBank/DDBJ databases">
        <title>Extensive genetic diversity and differential bi-allelic expression allows diatom success in the polar Southern Ocean.</title>
        <authorList>
            <consortium name="DOE Joint Genome Institute"/>
            <person name="Mock T."/>
            <person name="Otillar R.P."/>
            <person name="Strauss J."/>
            <person name="Dupont C."/>
            <person name="Frickenhaus S."/>
            <person name="Maumus F."/>
            <person name="Mcmullan M."/>
            <person name="Sanges R."/>
            <person name="Schmutz J."/>
            <person name="Toseland A."/>
            <person name="Valas R."/>
            <person name="Veluchamy A."/>
            <person name="Ward B.J."/>
            <person name="Allen A."/>
            <person name="Barry K."/>
            <person name="Falciatore A."/>
            <person name="Ferrante M."/>
            <person name="Fortunato A.E."/>
            <person name="Gloeckner G."/>
            <person name="Gruber A."/>
            <person name="Hipkin R."/>
            <person name="Janech M."/>
            <person name="Kroth P."/>
            <person name="Leese F."/>
            <person name="Lindquist E."/>
            <person name="Lyon B.R."/>
            <person name="Martin J."/>
            <person name="Mayer C."/>
            <person name="Parker M."/>
            <person name="Quesneville H."/>
            <person name="Raymond J."/>
            <person name="Uhlig C."/>
            <person name="Valentin K.U."/>
            <person name="Worden A.Z."/>
            <person name="Armbrust E.V."/>
            <person name="Bowler C."/>
            <person name="Green B."/>
            <person name="Moulton V."/>
            <person name="Van Oosterhout C."/>
            <person name="Grigoriev I."/>
        </authorList>
    </citation>
    <scope>NUCLEOTIDE SEQUENCE [LARGE SCALE GENOMIC DNA]</scope>
    <source>
        <strain evidence="1 2">CCMP1102</strain>
    </source>
</reference>
<name>A0A1E7F5J8_9STRA</name>
<dbReference type="AlphaFoldDB" id="A0A1E7F5J8"/>